<evidence type="ECO:0000259" key="8">
    <source>
        <dbReference type="PROSITE" id="PS50850"/>
    </source>
</evidence>
<feature type="transmembrane region" description="Helical" evidence="7">
    <location>
        <begin position="398"/>
        <end position="417"/>
    </location>
</feature>
<reference evidence="9 10" key="1">
    <citation type="submission" date="2019-09" db="EMBL/GenBank/DDBJ databases">
        <title>A chromosome-level genome assembly of the Chinese tupelo Nyssa sinensis.</title>
        <authorList>
            <person name="Yang X."/>
            <person name="Kang M."/>
            <person name="Yang Y."/>
            <person name="Xiong H."/>
            <person name="Wang M."/>
            <person name="Zhang Z."/>
            <person name="Wang Z."/>
            <person name="Wu H."/>
            <person name="Ma T."/>
            <person name="Liu J."/>
            <person name="Xi Z."/>
        </authorList>
    </citation>
    <scope>NUCLEOTIDE SEQUENCE [LARGE SCALE GENOMIC DNA]</scope>
    <source>
        <strain evidence="9">J267</strain>
        <tissue evidence="9">Leaf</tissue>
    </source>
</reference>
<keyword evidence="5 7" id="KW-0472">Membrane</keyword>
<dbReference type="Proteomes" id="UP000325577">
    <property type="component" value="Linkage Group LG16"/>
</dbReference>
<feature type="transmembrane region" description="Helical" evidence="7">
    <location>
        <begin position="45"/>
        <end position="68"/>
    </location>
</feature>
<feature type="transmembrane region" description="Helical" evidence="7">
    <location>
        <begin position="365"/>
        <end position="392"/>
    </location>
</feature>
<dbReference type="PANTHER" id="PTHR23504">
    <property type="entry name" value="MAJOR FACILITATOR SUPERFAMILY DOMAIN-CONTAINING PROTEIN 10"/>
    <property type="match status" value="1"/>
</dbReference>
<keyword evidence="4 7" id="KW-1133">Transmembrane helix</keyword>
<evidence type="ECO:0000256" key="4">
    <source>
        <dbReference type="ARBA" id="ARBA00022989"/>
    </source>
</evidence>
<dbReference type="PANTHER" id="PTHR23504:SF95">
    <property type="entry name" value="MAJOR FACILITATOR SUPERFAMILY PROTEIN"/>
    <property type="match status" value="1"/>
</dbReference>
<feature type="domain" description="Major facilitator superfamily (MFS) profile" evidence="8">
    <location>
        <begin position="6"/>
        <end position="427"/>
    </location>
</feature>
<comment type="similarity">
    <text evidence="6">Belongs to the major facilitator superfamily. Phosphate:H(+) symporter (TC 2.A.1.9) family.</text>
</comment>
<evidence type="ECO:0000256" key="2">
    <source>
        <dbReference type="ARBA" id="ARBA00022448"/>
    </source>
</evidence>
<dbReference type="Gene3D" id="1.20.1250.20">
    <property type="entry name" value="MFS general substrate transporter like domains"/>
    <property type="match status" value="1"/>
</dbReference>
<feature type="transmembrane region" description="Helical" evidence="7">
    <location>
        <begin position="104"/>
        <end position="130"/>
    </location>
</feature>
<sequence>MEKLAGLIHVFVTVFLSSFAAVMVIPAITDVTMSALCPGKDECSLAIYLTGLHQAVVGLGTVVMMPLIGNLSDVYGRKALLTLPMTVCIIPLVILAYSRTTNFFYAYFVLRTLTGMVSDGSVQFLALAYVADNISERRGTAIGVLSGIGSGAFVCGTLTARFLSPARTFQVAAAVSMVAAIYMRVFLKDTCDQSHALTRPILKSDPDTSQSDDKSSRRVQVFKKIASPKDTMCLLKSSVTFSQAAFVAFFNSLAEGGVQASLLYFLKARFHFNKDQFADMMLIFSIAGTVSQLLFMPMFAPVLGEEKLLSIGLLVGFANMLVNSIAWSVWVPYAVAVFNVFALFATPCLRSIVSKQVGPDEQGMAQGCISGISSFASIISPLIFSPLTALFLSEGAPFHFPGFSILCIGLAWMIAFIQSTMMKASLPTLSNRVSDNICTEA</sequence>
<dbReference type="GO" id="GO:0016020">
    <property type="term" value="C:membrane"/>
    <property type="evidence" value="ECO:0007669"/>
    <property type="project" value="UniProtKB-SubCell"/>
</dbReference>
<dbReference type="InterPro" id="IPR011701">
    <property type="entry name" value="MFS"/>
</dbReference>
<proteinExistence type="inferred from homology"/>
<keyword evidence="3 7" id="KW-0812">Transmembrane</keyword>
<feature type="transmembrane region" description="Helical" evidence="7">
    <location>
        <begin position="142"/>
        <end position="163"/>
    </location>
</feature>
<comment type="subcellular location">
    <subcellularLocation>
        <location evidence="1">Membrane</location>
        <topology evidence="1">Multi-pass membrane protein</topology>
    </subcellularLocation>
</comment>
<name>A0A5J5AY90_9ASTE</name>
<keyword evidence="2" id="KW-0813">Transport</keyword>
<evidence type="ECO:0000256" key="6">
    <source>
        <dbReference type="ARBA" id="ARBA00044504"/>
    </source>
</evidence>
<dbReference type="GO" id="GO:0022857">
    <property type="term" value="F:transmembrane transporter activity"/>
    <property type="evidence" value="ECO:0007669"/>
    <property type="project" value="InterPro"/>
</dbReference>
<dbReference type="EMBL" id="CM018039">
    <property type="protein sequence ID" value="KAA8535963.1"/>
    <property type="molecule type" value="Genomic_DNA"/>
</dbReference>
<evidence type="ECO:0000256" key="3">
    <source>
        <dbReference type="ARBA" id="ARBA00022692"/>
    </source>
</evidence>
<feature type="transmembrane region" description="Helical" evidence="7">
    <location>
        <begin position="333"/>
        <end position="353"/>
    </location>
</feature>
<feature type="transmembrane region" description="Helical" evidence="7">
    <location>
        <begin position="244"/>
        <end position="265"/>
    </location>
</feature>
<dbReference type="AlphaFoldDB" id="A0A5J5AY90"/>
<feature type="transmembrane region" description="Helical" evidence="7">
    <location>
        <begin position="80"/>
        <end position="98"/>
    </location>
</feature>
<evidence type="ECO:0000313" key="9">
    <source>
        <dbReference type="EMBL" id="KAA8535963.1"/>
    </source>
</evidence>
<accession>A0A5J5AY90</accession>
<dbReference type="SUPFAM" id="SSF103473">
    <property type="entry name" value="MFS general substrate transporter"/>
    <property type="match status" value="1"/>
</dbReference>
<feature type="transmembrane region" description="Helical" evidence="7">
    <location>
        <begin position="169"/>
        <end position="187"/>
    </location>
</feature>
<feature type="transmembrane region" description="Helical" evidence="7">
    <location>
        <begin position="7"/>
        <end position="25"/>
    </location>
</feature>
<feature type="transmembrane region" description="Helical" evidence="7">
    <location>
        <begin position="277"/>
        <end position="296"/>
    </location>
</feature>
<dbReference type="InterPro" id="IPR036259">
    <property type="entry name" value="MFS_trans_sf"/>
</dbReference>
<gene>
    <name evidence="9" type="ORF">F0562_028441</name>
</gene>
<evidence type="ECO:0000256" key="1">
    <source>
        <dbReference type="ARBA" id="ARBA00004141"/>
    </source>
</evidence>
<evidence type="ECO:0000256" key="5">
    <source>
        <dbReference type="ARBA" id="ARBA00023136"/>
    </source>
</evidence>
<organism evidence="9 10">
    <name type="scientific">Nyssa sinensis</name>
    <dbReference type="NCBI Taxonomy" id="561372"/>
    <lineage>
        <taxon>Eukaryota</taxon>
        <taxon>Viridiplantae</taxon>
        <taxon>Streptophyta</taxon>
        <taxon>Embryophyta</taxon>
        <taxon>Tracheophyta</taxon>
        <taxon>Spermatophyta</taxon>
        <taxon>Magnoliopsida</taxon>
        <taxon>eudicotyledons</taxon>
        <taxon>Gunneridae</taxon>
        <taxon>Pentapetalae</taxon>
        <taxon>asterids</taxon>
        <taxon>Cornales</taxon>
        <taxon>Nyssaceae</taxon>
        <taxon>Nyssa</taxon>
    </lineage>
</organism>
<dbReference type="PRINTS" id="PR01035">
    <property type="entry name" value="TCRTETA"/>
</dbReference>
<evidence type="ECO:0000256" key="7">
    <source>
        <dbReference type="SAM" id="Phobius"/>
    </source>
</evidence>
<protein>
    <recommendedName>
        <fullName evidence="8">Major facilitator superfamily (MFS) profile domain-containing protein</fullName>
    </recommendedName>
</protein>
<evidence type="ECO:0000313" key="10">
    <source>
        <dbReference type="Proteomes" id="UP000325577"/>
    </source>
</evidence>
<feature type="transmembrane region" description="Helical" evidence="7">
    <location>
        <begin position="308"/>
        <end position="327"/>
    </location>
</feature>
<dbReference type="CDD" id="cd17330">
    <property type="entry name" value="MFS_SLC46_TetA_like"/>
    <property type="match status" value="1"/>
</dbReference>
<dbReference type="PROSITE" id="PS50850">
    <property type="entry name" value="MFS"/>
    <property type="match status" value="1"/>
</dbReference>
<dbReference type="Pfam" id="PF07690">
    <property type="entry name" value="MFS_1"/>
    <property type="match status" value="1"/>
</dbReference>
<keyword evidence="10" id="KW-1185">Reference proteome</keyword>
<dbReference type="OrthoDB" id="419616at2759"/>
<dbReference type="InterPro" id="IPR020846">
    <property type="entry name" value="MFS_dom"/>
</dbReference>
<dbReference type="InterPro" id="IPR001958">
    <property type="entry name" value="Tet-R_TetA/multi-R_MdtG-like"/>
</dbReference>